<comment type="caution">
    <text evidence="7">The sequence shown here is derived from an EMBL/GenBank/DDBJ whole genome shotgun (WGS) entry which is preliminary data.</text>
</comment>
<evidence type="ECO:0000313" key="8">
    <source>
        <dbReference type="Proteomes" id="UP000291485"/>
    </source>
</evidence>
<evidence type="ECO:0000313" key="7">
    <source>
        <dbReference type="EMBL" id="TCC96714.1"/>
    </source>
</evidence>
<evidence type="ECO:0000256" key="2">
    <source>
        <dbReference type="ARBA" id="ARBA00022723"/>
    </source>
</evidence>
<accession>A0A4R0NDW1</accession>
<proteinExistence type="predicted"/>
<protein>
    <submittedName>
        <fullName evidence="7">DNA repair protein</fullName>
    </submittedName>
</protein>
<dbReference type="GO" id="GO:0006508">
    <property type="term" value="P:proteolysis"/>
    <property type="evidence" value="ECO:0007669"/>
    <property type="project" value="UniProtKB-KW"/>
</dbReference>
<dbReference type="InterPro" id="IPR025657">
    <property type="entry name" value="RadC_JAB"/>
</dbReference>
<dbReference type="AlphaFoldDB" id="A0A4R0NDW1"/>
<dbReference type="PANTHER" id="PTHR30471:SF3">
    <property type="entry name" value="UPF0758 PROTEIN YEES-RELATED"/>
    <property type="match status" value="1"/>
</dbReference>
<sequence length="153" mass="17370">MVQEQTTFKVAEVQVSYKPDYKVKDRPKISSSEDAYKLFIQEWDSGKLEYLEQCKMILLNRENRVLGIVDISTGGVGMIIMDPKIIFSIALKANTSAILICHNHPSGNLRPSDSDIKITKQLKECGKLLEIELYDHLIIANHGYYSFADECTI</sequence>
<dbReference type="Gene3D" id="3.40.140.10">
    <property type="entry name" value="Cytidine Deaminase, domain 2"/>
    <property type="match status" value="1"/>
</dbReference>
<dbReference type="RefSeq" id="WP_131563062.1">
    <property type="nucleotide sequence ID" value="NZ_SJSN01000041.1"/>
</dbReference>
<gene>
    <name evidence="7" type="ORF">EZ449_22255</name>
</gene>
<name>A0A4R0NDW1_9SPHI</name>
<dbReference type="GO" id="GO:0008237">
    <property type="term" value="F:metallopeptidase activity"/>
    <property type="evidence" value="ECO:0007669"/>
    <property type="project" value="UniProtKB-KW"/>
</dbReference>
<reference evidence="7 8" key="1">
    <citation type="submission" date="2019-02" db="EMBL/GenBank/DDBJ databases">
        <title>Pedobacter sp. RP-3-11 sp. nov., isolated from Arctic soil.</title>
        <authorList>
            <person name="Dahal R.H."/>
        </authorList>
    </citation>
    <scope>NUCLEOTIDE SEQUENCE [LARGE SCALE GENOMIC DNA]</scope>
    <source>
        <strain evidence="7 8">RP-3-11</strain>
    </source>
</reference>
<evidence type="ECO:0000256" key="3">
    <source>
        <dbReference type="ARBA" id="ARBA00022801"/>
    </source>
</evidence>
<dbReference type="OrthoDB" id="9804482at2"/>
<dbReference type="PROSITE" id="PS01302">
    <property type="entry name" value="UPF0758"/>
    <property type="match status" value="1"/>
</dbReference>
<evidence type="ECO:0000256" key="1">
    <source>
        <dbReference type="ARBA" id="ARBA00022670"/>
    </source>
</evidence>
<dbReference type="Proteomes" id="UP000291485">
    <property type="component" value="Unassembled WGS sequence"/>
</dbReference>
<keyword evidence="5" id="KW-0482">Metalloprotease</keyword>
<evidence type="ECO:0000256" key="5">
    <source>
        <dbReference type="ARBA" id="ARBA00023049"/>
    </source>
</evidence>
<dbReference type="EMBL" id="SJSN01000041">
    <property type="protein sequence ID" value="TCC96714.1"/>
    <property type="molecule type" value="Genomic_DNA"/>
</dbReference>
<dbReference type="InterPro" id="IPR037518">
    <property type="entry name" value="MPN"/>
</dbReference>
<organism evidence="7 8">
    <name type="scientific">Pedobacter frigidisoli</name>
    <dbReference type="NCBI Taxonomy" id="2530455"/>
    <lineage>
        <taxon>Bacteria</taxon>
        <taxon>Pseudomonadati</taxon>
        <taxon>Bacteroidota</taxon>
        <taxon>Sphingobacteriia</taxon>
        <taxon>Sphingobacteriales</taxon>
        <taxon>Sphingobacteriaceae</taxon>
        <taxon>Pedobacter</taxon>
    </lineage>
</organism>
<dbReference type="PANTHER" id="PTHR30471">
    <property type="entry name" value="DNA REPAIR PROTEIN RADC"/>
    <property type="match status" value="1"/>
</dbReference>
<dbReference type="PROSITE" id="PS50249">
    <property type="entry name" value="MPN"/>
    <property type="match status" value="1"/>
</dbReference>
<evidence type="ECO:0000256" key="4">
    <source>
        <dbReference type="ARBA" id="ARBA00022833"/>
    </source>
</evidence>
<dbReference type="Pfam" id="PF04002">
    <property type="entry name" value="RadC"/>
    <property type="match status" value="1"/>
</dbReference>
<keyword evidence="3" id="KW-0378">Hydrolase</keyword>
<keyword evidence="4" id="KW-0862">Zinc</keyword>
<dbReference type="InterPro" id="IPR020891">
    <property type="entry name" value="UPF0758_CS"/>
</dbReference>
<keyword evidence="1" id="KW-0645">Protease</keyword>
<keyword evidence="2" id="KW-0479">Metal-binding</keyword>
<dbReference type="GO" id="GO:0046872">
    <property type="term" value="F:metal ion binding"/>
    <property type="evidence" value="ECO:0007669"/>
    <property type="project" value="UniProtKB-KW"/>
</dbReference>
<evidence type="ECO:0000259" key="6">
    <source>
        <dbReference type="PROSITE" id="PS50249"/>
    </source>
</evidence>
<keyword evidence="8" id="KW-1185">Reference proteome</keyword>
<dbReference type="InterPro" id="IPR001405">
    <property type="entry name" value="UPF0758"/>
</dbReference>
<dbReference type="SUPFAM" id="SSF102712">
    <property type="entry name" value="JAB1/MPN domain"/>
    <property type="match status" value="1"/>
</dbReference>
<dbReference type="CDD" id="cd08071">
    <property type="entry name" value="MPN_DUF2466"/>
    <property type="match status" value="1"/>
</dbReference>
<feature type="domain" description="MPN" evidence="6">
    <location>
        <begin position="28"/>
        <end position="153"/>
    </location>
</feature>